<reference evidence="2 3" key="1">
    <citation type="journal article" date="2023" name="G3 (Bethesda)">
        <title>A chromosome-length genome assembly and annotation of blackberry (Rubus argutus, cv. 'Hillquist').</title>
        <authorList>
            <person name="Bruna T."/>
            <person name="Aryal R."/>
            <person name="Dudchenko O."/>
            <person name="Sargent D.J."/>
            <person name="Mead D."/>
            <person name="Buti M."/>
            <person name="Cavallini A."/>
            <person name="Hytonen T."/>
            <person name="Andres J."/>
            <person name="Pham M."/>
            <person name="Weisz D."/>
            <person name="Mascagni F."/>
            <person name="Usai G."/>
            <person name="Natali L."/>
            <person name="Bassil N."/>
            <person name="Fernandez G.E."/>
            <person name="Lomsadze A."/>
            <person name="Armour M."/>
            <person name="Olukolu B."/>
            <person name="Poorten T."/>
            <person name="Britton C."/>
            <person name="Davik J."/>
            <person name="Ashrafi H."/>
            <person name="Aiden E.L."/>
            <person name="Borodovsky M."/>
            <person name="Worthington M."/>
        </authorList>
    </citation>
    <scope>NUCLEOTIDE SEQUENCE [LARGE SCALE GENOMIC DNA]</scope>
    <source>
        <strain evidence="2">PI 553951</strain>
    </source>
</reference>
<keyword evidence="3" id="KW-1185">Reference proteome</keyword>
<protein>
    <submittedName>
        <fullName evidence="2">Uncharacterized protein</fullName>
    </submittedName>
</protein>
<organism evidence="2 3">
    <name type="scientific">Rubus argutus</name>
    <name type="common">Southern blackberry</name>
    <dbReference type="NCBI Taxonomy" id="59490"/>
    <lineage>
        <taxon>Eukaryota</taxon>
        <taxon>Viridiplantae</taxon>
        <taxon>Streptophyta</taxon>
        <taxon>Embryophyta</taxon>
        <taxon>Tracheophyta</taxon>
        <taxon>Spermatophyta</taxon>
        <taxon>Magnoliopsida</taxon>
        <taxon>eudicotyledons</taxon>
        <taxon>Gunneridae</taxon>
        <taxon>Pentapetalae</taxon>
        <taxon>rosids</taxon>
        <taxon>fabids</taxon>
        <taxon>Rosales</taxon>
        <taxon>Rosaceae</taxon>
        <taxon>Rosoideae</taxon>
        <taxon>Rosoideae incertae sedis</taxon>
        <taxon>Rubus</taxon>
    </lineage>
</organism>
<comment type="caution">
    <text evidence="2">The sequence shown here is derived from an EMBL/GenBank/DDBJ whole genome shotgun (WGS) entry which is preliminary data.</text>
</comment>
<sequence>MAARASAVSQVLSLHTARNVHGSKPAPPRGAAFPGRRDLVLLSLTWTASVAVAAPGKAEDIGLFGIRKKLKEAERETEVIVKEGFEAAEKGIESAEKGIKAAEKGIESAEKGLEAAEIQFETAVGFDGLAQAGVVAGAEVVGVLVASSIVNGILGPES</sequence>
<dbReference type="PANTHER" id="PTHR36734">
    <property type="entry name" value="YCF37-LIKE PROTEIN"/>
    <property type="match status" value="1"/>
</dbReference>
<dbReference type="EMBL" id="JBEDUW010000001">
    <property type="protein sequence ID" value="KAK9948743.1"/>
    <property type="molecule type" value="Genomic_DNA"/>
</dbReference>
<dbReference type="Proteomes" id="UP001457282">
    <property type="component" value="Unassembled WGS sequence"/>
</dbReference>
<feature type="coiled-coil region" evidence="1">
    <location>
        <begin position="92"/>
        <end position="119"/>
    </location>
</feature>
<evidence type="ECO:0000313" key="2">
    <source>
        <dbReference type="EMBL" id="KAK9948743.1"/>
    </source>
</evidence>
<accession>A0AAW1YJH4</accession>
<dbReference type="PANTHER" id="PTHR36734:SF1">
    <property type="entry name" value="OS02G0815300 PROTEIN"/>
    <property type="match status" value="1"/>
</dbReference>
<evidence type="ECO:0000256" key="1">
    <source>
        <dbReference type="SAM" id="Coils"/>
    </source>
</evidence>
<dbReference type="GO" id="GO:0009534">
    <property type="term" value="C:chloroplast thylakoid"/>
    <property type="evidence" value="ECO:0007669"/>
    <property type="project" value="TreeGrafter"/>
</dbReference>
<keyword evidence="1" id="KW-0175">Coiled coil</keyword>
<name>A0AAW1YJH4_RUBAR</name>
<evidence type="ECO:0000313" key="3">
    <source>
        <dbReference type="Proteomes" id="UP001457282"/>
    </source>
</evidence>
<proteinExistence type="predicted"/>
<dbReference type="AlphaFoldDB" id="A0AAW1YJH4"/>
<gene>
    <name evidence="2" type="ORF">M0R45_004307</name>
</gene>